<dbReference type="PANTHER" id="PTHR12300:SF161">
    <property type="entry name" value="RECEPTOR EXPRESSION-ENHANCING PROTEIN"/>
    <property type="match status" value="1"/>
</dbReference>
<dbReference type="OMA" id="DTQYWVV"/>
<evidence type="ECO:0000256" key="6">
    <source>
        <dbReference type="RuleBase" id="RU362006"/>
    </source>
</evidence>
<keyword evidence="3 6" id="KW-0812">Transmembrane</keyword>
<dbReference type="RefSeq" id="XP_040722307.1">
    <property type="nucleotide sequence ID" value="XM_040870158.1"/>
</dbReference>
<feature type="transmembrane region" description="Helical" evidence="6">
    <location>
        <begin position="110"/>
        <end position="127"/>
    </location>
</feature>
<keyword evidence="5 6" id="KW-0472">Membrane</keyword>
<dbReference type="InterPro" id="IPR004345">
    <property type="entry name" value="TB2_DP1_HVA22"/>
</dbReference>
<evidence type="ECO:0000256" key="2">
    <source>
        <dbReference type="ARBA" id="ARBA00008573"/>
    </source>
</evidence>
<evidence type="ECO:0000256" key="1">
    <source>
        <dbReference type="ARBA" id="ARBA00004141"/>
    </source>
</evidence>
<feature type="transmembrane region" description="Helical" evidence="6">
    <location>
        <begin position="36"/>
        <end position="52"/>
    </location>
</feature>
<evidence type="ECO:0000313" key="8">
    <source>
        <dbReference type="Proteomes" id="UP000193685"/>
    </source>
</evidence>
<comment type="subcellular location">
    <subcellularLocation>
        <location evidence="1 6">Membrane</location>
        <topology evidence="1 6">Multi-pass membrane protein</topology>
    </subcellularLocation>
</comment>
<evidence type="ECO:0000256" key="5">
    <source>
        <dbReference type="ARBA" id="ARBA00023136"/>
    </source>
</evidence>
<organism evidence="7 8">
    <name type="scientific">Protomyces lactucae-debilis</name>
    <dbReference type="NCBI Taxonomy" id="2754530"/>
    <lineage>
        <taxon>Eukaryota</taxon>
        <taxon>Fungi</taxon>
        <taxon>Dikarya</taxon>
        <taxon>Ascomycota</taxon>
        <taxon>Taphrinomycotina</taxon>
        <taxon>Taphrinomycetes</taxon>
        <taxon>Taphrinales</taxon>
        <taxon>Protomycetaceae</taxon>
        <taxon>Protomyces</taxon>
    </lineage>
</organism>
<comment type="similarity">
    <text evidence="2 6">Belongs to the DP1 family.</text>
</comment>
<proteinExistence type="inferred from homology"/>
<dbReference type="PANTHER" id="PTHR12300">
    <property type="entry name" value="HVA22-LIKE PROTEINS"/>
    <property type="match status" value="1"/>
</dbReference>
<protein>
    <recommendedName>
        <fullName evidence="6">Protein YOP1</fullName>
    </recommendedName>
</protein>
<accession>A0A1Y2EVZ7</accession>
<gene>
    <name evidence="7" type="ORF">BCR37DRAFT_384060</name>
</gene>
<dbReference type="OrthoDB" id="10009287at2759"/>
<evidence type="ECO:0000256" key="3">
    <source>
        <dbReference type="ARBA" id="ARBA00022692"/>
    </source>
</evidence>
<comment type="caution">
    <text evidence="7">The sequence shown here is derived from an EMBL/GenBank/DDBJ whole genome shotgun (WGS) entry which is preliminary data.</text>
</comment>
<comment type="caution">
    <text evidence="6">Lacks conserved residue(s) required for the propagation of feature annotation.</text>
</comment>
<dbReference type="GeneID" id="63786757"/>
<dbReference type="EMBL" id="MCFI01000026">
    <property type="protein sequence ID" value="ORY75434.1"/>
    <property type="molecule type" value="Genomic_DNA"/>
</dbReference>
<evidence type="ECO:0000256" key="4">
    <source>
        <dbReference type="ARBA" id="ARBA00022989"/>
    </source>
</evidence>
<sequence length="163" mass="18288">MSFQEKFTHQVSALDKHLSSFPQLNRLEQQAGIPKVYAVGAAAAVYVFFVFMNWGGQLLSNLAGVALPTYYSLIAIESAGGKDDTKMLTYWVVYGILTVVEYWSNTILYWVPFYFLLKTVFLLWLVMPQTEGAVLVYHKVVRPATIKYTKSSAVPAEAKPHGL</sequence>
<dbReference type="GO" id="GO:0016020">
    <property type="term" value="C:membrane"/>
    <property type="evidence" value="ECO:0007669"/>
    <property type="project" value="UniProtKB-SubCell"/>
</dbReference>
<keyword evidence="8" id="KW-1185">Reference proteome</keyword>
<feature type="transmembrane region" description="Helical" evidence="6">
    <location>
        <begin position="88"/>
        <end position="104"/>
    </location>
</feature>
<name>A0A1Y2EVZ7_PROLT</name>
<evidence type="ECO:0000313" key="7">
    <source>
        <dbReference type="EMBL" id="ORY75434.1"/>
    </source>
</evidence>
<dbReference type="Pfam" id="PF03134">
    <property type="entry name" value="TB2_DP1_HVA22"/>
    <property type="match status" value="1"/>
</dbReference>
<dbReference type="AlphaFoldDB" id="A0A1Y2EVZ7"/>
<dbReference type="Proteomes" id="UP000193685">
    <property type="component" value="Unassembled WGS sequence"/>
</dbReference>
<reference evidence="7 8" key="1">
    <citation type="submission" date="2016-07" db="EMBL/GenBank/DDBJ databases">
        <title>Pervasive Adenine N6-methylation of Active Genes in Fungi.</title>
        <authorList>
            <consortium name="DOE Joint Genome Institute"/>
            <person name="Mondo S.J."/>
            <person name="Dannebaum R.O."/>
            <person name="Kuo R.C."/>
            <person name="Labutti K."/>
            <person name="Haridas S."/>
            <person name="Kuo A."/>
            <person name="Salamov A."/>
            <person name="Ahrendt S.R."/>
            <person name="Lipzen A."/>
            <person name="Sullivan W."/>
            <person name="Andreopoulos W.B."/>
            <person name="Clum A."/>
            <person name="Lindquist E."/>
            <person name="Daum C."/>
            <person name="Ramamoorthy G.K."/>
            <person name="Gryganskyi A."/>
            <person name="Culley D."/>
            <person name="Magnuson J.K."/>
            <person name="James T.Y."/>
            <person name="O'Malley M.A."/>
            <person name="Stajich J.E."/>
            <person name="Spatafora J.W."/>
            <person name="Visel A."/>
            <person name="Grigoriev I.V."/>
        </authorList>
    </citation>
    <scope>NUCLEOTIDE SEQUENCE [LARGE SCALE GENOMIC DNA]</scope>
    <source>
        <strain evidence="7 8">12-1054</strain>
    </source>
</reference>
<dbReference type="STRING" id="56484.A0A1Y2EVZ7"/>
<keyword evidence="4 6" id="KW-1133">Transmembrane helix</keyword>